<proteinExistence type="inferred from homology"/>
<keyword evidence="9 21" id="KW-0418">Kinase</keyword>
<comment type="cofactor">
    <cofactor evidence="1">
        <name>Mg(2+)</name>
        <dbReference type="ChEBI" id="CHEBI:18420"/>
    </cofactor>
</comment>
<dbReference type="GO" id="GO:0005524">
    <property type="term" value="F:ATP binding"/>
    <property type="evidence" value="ECO:0007669"/>
    <property type="project" value="UniProtKB-UniRule"/>
</dbReference>
<comment type="subcellular location">
    <subcellularLocation>
        <location evidence="2">Cytoplasmic vesicle</location>
        <location evidence="2">Clathrin-coated vesicle</location>
    </subcellularLocation>
</comment>
<feature type="region of interest" description="Disordered" evidence="18">
    <location>
        <begin position="79"/>
        <end position="110"/>
    </location>
</feature>
<dbReference type="GO" id="GO:0046872">
    <property type="term" value="F:metal ion binding"/>
    <property type="evidence" value="ECO:0007669"/>
    <property type="project" value="UniProtKB-KW"/>
</dbReference>
<dbReference type="InterPro" id="IPR015116">
    <property type="entry name" value="Cdc42-bd-like"/>
</dbReference>
<dbReference type="InterPro" id="IPR008266">
    <property type="entry name" value="Tyr_kinase_AS"/>
</dbReference>
<evidence type="ECO:0000259" key="19">
    <source>
        <dbReference type="PROSITE" id="PS50002"/>
    </source>
</evidence>
<dbReference type="InterPro" id="IPR037085">
    <property type="entry name" value="Cdc42-bd-like_dom_sf"/>
</dbReference>
<evidence type="ECO:0000256" key="12">
    <source>
        <dbReference type="ARBA" id="ARBA00023137"/>
    </source>
</evidence>
<dbReference type="InterPro" id="IPR011009">
    <property type="entry name" value="Kinase-like_dom_sf"/>
</dbReference>
<dbReference type="SMART" id="SM00219">
    <property type="entry name" value="TyrKc"/>
    <property type="match status" value="1"/>
</dbReference>
<evidence type="ECO:0000256" key="2">
    <source>
        <dbReference type="ARBA" id="ARBA00004132"/>
    </source>
</evidence>
<dbReference type="PROSITE" id="PS00107">
    <property type="entry name" value="PROTEIN_KINASE_ATP"/>
    <property type="match status" value="1"/>
</dbReference>
<dbReference type="PROSITE" id="PS50011">
    <property type="entry name" value="PROTEIN_KINASE_DOM"/>
    <property type="match status" value="1"/>
</dbReference>
<dbReference type="PROSITE" id="PS50002">
    <property type="entry name" value="SH3"/>
    <property type="match status" value="1"/>
</dbReference>
<comment type="similarity">
    <text evidence="15">Belongs to the protein kinase superfamily. Tyr protein kinase family.</text>
</comment>
<evidence type="ECO:0000256" key="16">
    <source>
        <dbReference type="PROSITE-ProRule" id="PRU00192"/>
    </source>
</evidence>
<dbReference type="CDD" id="cd00174">
    <property type="entry name" value="SH3"/>
    <property type="match status" value="1"/>
</dbReference>
<comment type="catalytic activity">
    <reaction evidence="14">
        <text>L-threonyl-[protein] + ATP = O-phospho-L-threonyl-[protein] + ADP + H(+)</text>
        <dbReference type="Rhea" id="RHEA:46608"/>
        <dbReference type="Rhea" id="RHEA-COMP:11060"/>
        <dbReference type="Rhea" id="RHEA-COMP:11605"/>
        <dbReference type="ChEBI" id="CHEBI:15378"/>
        <dbReference type="ChEBI" id="CHEBI:30013"/>
        <dbReference type="ChEBI" id="CHEBI:30616"/>
        <dbReference type="ChEBI" id="CHEBI:61977"/>
        <dbReference type="ChEBI" id="CHEBI:456216"/>
        <dbReference type="EC" id="2.7.11.1"/>
    </reaction>
</comment>
<evidence type="ECO:0000313" key="22">
    <source>
        <dbReference type="Proteomes" id="UP000762676"/>
    </source>
</evidence>
<organism evidence="21 22">
    <name type="scientific">Elysia marginata</name>
    <dbReference type="NCBI Taxonomy" id="1093978"/>
    <lineage>
        <taxon>Eukaryota</taxon>
        <taxon>Metazoa</taxon>
        <taxon>Spiralia</taxon>
        <taxon>Lophotrochozoa</taxon>
        <taxon>Mollusca</taxon>
        <taxon>Gastropoda</taxon>
        <taxon>Heterobranchia</taxon>
        <taxon>Euthyneura</taxon>
        <taxon>Panpulmonata</taxon>
        <taxon>Sacoglossa</taxon>
        <taxon>Placobranchoidea</taxon>
        <taxon>Plakobranchidae</taxon>
        <taxon>Elysia</taxon>
    </lineage>
</organism>
<evidence type="ECO:0000256" key="8">
    <source>
        <dbReference type="ARBA" id="ARBA00022741"/>
    </source>
</evidence>
<dbReference type="GO" id="GO:0004713">
    <property type="term" value="F:protein tyrosine kinase activity"/>
    <property type="evidence" value="ECO:0007669"/>
    <property type="project" value="UniProtKB-KW"/>
</dbReference>
<dbReference type="Pfam" id="PF22931">
    <property type="entry name" value="SAM_TNK"/>
    <property type="match status" value="1"/>
</dbReference>
<evidence type="ECO:0000313" key="21">
    <source>
        <dbReference type="EMBL" id="GFR78637.1"/>
    </source>
</evidence>
<evidence type="ECO:0000256" key="17">
    <source>
        <dbReference type="PROSITE-ProRule" id="PRU10141"/>
    </source>
</evidence>
<dbReference type="InterPro" id="IPR001452">
    <property type="entry name" value="SH3_domain"/>
</dbReference>
<dbReference type="InterPro" id="IPR036028">
    <property type="entry name" value="SH3-like_dom_sf"/>
</dbReference>
<dbReference type="PRINTS" id="PR00109">
    <property type="entry name" value="TYRKINASE"/>
</dbReference>
<evidence type="ECO:0000259" key="20">
    <source>
        <dbReference type="PROSITE" id="PS50011"/>
    </source>
</evidence>
<keyword evidence="11" id="KW-0460">Magnesium</keyword>
<dbReference type="Pfam" id="PF07714">
    <property type="entry name" value="PK_Tyr_Ser-Thr"/>
    <property type="match status" value="1"/>
</dbReference>
<evidence type="ECO:0000256" key="10">
    <source>
        <dbReference type="ARBA" id="ARBA00022840"/>
    </source>
</evidence>
<dbReference type="Gene3D" id="4.10.680.10">
    <property type="entry name" value="Cdc42-like binding domain"/>
    <property type="match status" value="1"/>
</dbReference>
<dbReference type="InterPro" id="IPR020635">
    <property type="entry name" value="Tyr_kinase_cat_dom"/>
</dbReference>
<dbReference type="InterPro" id="IPR001245">
    <property type="entry name" value="Ser-Thr/Tyr_kinase_cat_dom"/>
</dbReference>
<feature type="domain" description="SH3" evidence="19">
    <location>
        <begin position="394"/>
        <end position="454"/>
    </location>
</feature>
<dbReference type="FunFam" id="3.30.200.20:FF:000107">
    <property type="entry name" value="Putative activated CDC42 kinase 1"/>
    <property type="match status" value="1"/>
</dbReference>
<feature type="binding site" evidence="17">
    <location>
        <position position="157"/>
    </location>
    <ligand>
        <name>ATP</name>
        <dbReference type="ChEBI" id="CHEBI:30616"/>
    </ligand>
</feature>
<dbReference type="InterPro" id="IPR050198">
    <property type="entry name" value="Non-receptor_tyrosine_kinases"/>
</dbReference>
<keyword evidence="22" id="KW-1185">Reference proteome</keyword>
<keyword evidence="5" id="KW-0723">Serine/threonine-protein kinase</keyword>
<keyword evidence="7" id="KW-0479">Metal-binding</keyword>
<keyword evidence="6" id="KW-0808">Transferase</keyword>
<dbReference type="InterPro" id="IPR055175">
    <property type="entry name" value="ACK/TNK-like_SAM"/>
</dbReference>
<dbReference type="FunFam" id="1.10.510.10:FF:000080">
    <property type="entry name" value="Putative activated CDC42 kinase 1"/>
    <property type="match status" value="1"/>
</dbReference>
<dbReference type="GO" id="GO:0030136">
    <property type="term" value="C:clathrin-coated vesicle"/>
    <property type="evidence" value="ECO:0007669"/>
    <property type="project" value="UniProtKB-SubCell"/>
</dbReference>
<dbReference type="Proteomes" id="UP000762676">
    <property type="component" value="Unassembled WGS sequence"/>
</dbReference>
<dbReference type="PROSITE" id="PS00109">
    <property type="entry name" value="PROTEIN_KINASE_TYR"/>
    <property type="match status" value="1"/>
</dbReference>
<evidence type="ECO:0000256" key="11">
    <source>
        <dbReference type="ARBA" id="ARBA00022842"/>
    </source>
</evidence>
<keyword evidence="3 16" id="KW-0728">SH3 domain</keyword>
<dbReference type="PANTHER" id="PTHR24418">
    <property type="entry name" value="TYROSINE-PROTEIN KINASE"/>
    <property type="match status" value="1"/>
</dbReference>
<evidence type="ECO:0000256" key="5">
    <source>
        <dbReference type="ARBA" id="ARBA00022527"/>
    </source>
</evidence>
<keyword evidence="8 17" id="KW-0547">Nucleotide-binding</keyword>
<dbReference type="AlphaFoldDB" id="A0AAV4FYX5"/>
<dbReference type="Pfam" id="PF07653">
    <property type="entry name" value="SH3_2"/>
    <property type="match status" value="1"/>
</dbReference>
<name>A0AAV4FYX5_9GAST</name>
<evidence type="ECO:0000256" key="1">
    <source>
        <dbReference type="ARBA" id="ARBA00001946"/>
    </source>
</evidence>
<keyword evidence="4" id="KW-0963">Cytoplasm</keyword>
<dbReference type="EMBL" id="BMAT01011759">
    <property type="protein sequence ID" value="GFR78637.1"/>
    <property type="molecule type" value="Genomic_DNA"/>
</dbReference>
<dbReference type="SUPFAM" id="SSF56112">
    <property type="entry name" value="Protein kinase-like (PK-like)"/>
    <property type="match status" value="1"/>
</dbReference>
<gene>
    <name evidence="21" type="ORF">ElyMa_005855000</name>
</gene>
<keyword evidence="13" id="KW-0968">Cytoplasmic vesicle</keyword>
<evidence type="ECO:0000256" key="9">
    <source>
        <dbReference type="ARBA" id="ARBA00022777"/>
    </source>
</evidence>
<dbReference type="Gene3D" id="1.10.510.10">
    <property type="entry name" value="Transferase(Phosphotransferase) domain 1"/>
    <property type="match status" value="1"/>
</dbReference>
<sequence>MEETAGSEWLFDLLHGIQLNQFYIKLRDDLQVTRLIHFDYVKSEDLEKIGMGKPAIRRLMDAVKKQKALGKKGLLDRILPNTKSGGVERTSSSSSTSKKSSDNTSPASPEQLEMSLTCLIDKKNIHVYDKLGNGSFGVVRRGEWITPHGRKKEVAVKILRKDALSQAGAFEDFVKEVNAMHTLRHKNLIHLYGVVLSTPLMMYSHNDHQVTELASLGSLLDRLHKAQQAVLLSTLVDYAIQIAVGMCFLESRRFIHRDLACRNVLLKSDFLVKIGDFGLMRALPTQTDHYVMSEQKKVPFAWCAPESLKSRQFSHASDVWMFGVTLWEMFTYGQDPWLGLNGSQILNKIDVEKERLPKPEHCPRDIYHLMLQCWAHKPSDRPSFIALKDLLSELIPENVKATQDFSEEGKLAVAEGDLITVIEGRPDHFWWKGQNRRTTEIGSFPRNSVEVQRKLASGDISVPLKNSFIHTGHGDPSGNNWGDPSQIDESVTSFLSLISFFLSCDMY</sequence>
<keyword evidence="10 17" id="KW-0067">ATP-binding</keyword>
<evidence type="ECO:0000256" key="4">
    <source>
        <dbReference type="ARBA" id="ARBA00022490"/>
    </source>
</evidence>
<dbReference type="Pfam" id="PF09027">
    <property type="entry name" value="GTPase_binding"/>
    <property type="match status" value="1"/>
</dbReference>
<dbReference type="GO" id="GO:0004674">
    <property type="term" value="F:protein serine/threonine kinase activity"/>
    <property type="evidence" value="ECO:0007669"/>
    <property type="project" value="UniProtKB-KW"/>
</dbReference>
<evidence type="ECO:0000256" key="18">
    <source>
        <dbReference type="SAM" id="MobiDB-lite"/>
    </source>
</evidence>
<evidence type="ECO:0000256" key="7">
    <source>
        <dbReference type="ARBA" id="ARBA00022723"/>
    </source>
</evidence>
<dbReference type="SMART" id="SM00326">
    <property type="entry name" value="SH3"/>
    <property type="match status" value="1"/>
</dbReference>
<evidence type="ECO:0000256" key="15">
    <source>
        <dbReference type="ARBA" id="ARBA00060742"/>
    </source>
</evidence>
<dbReference type="CDD" id="cd05040">
    <property type="entry name" value="PTKc_Ack_like"/>
    <property type="match status" value="1"/>
</dbReference>
<dbReference type="CDD" id="cd09539">
    <property type="entry name" value="SAM_TNK-like"/>
    <property type="match status" value="1"/>
</dbReference>
<dbReference type="SUPFAM" id="SSF50044">
    <property type="entry name" value="SH3-domain"/>
    <property type="match status" value="1"/>
</dbReference>
<evidence type="ECO:0000256" key="14">
    <source>
        <dbReference type="ARBA" id="ARBA00047899"/>
    </source>
</evidence>
<evidence type="ECO:0000256" key="3">
    <source>
        <dbReference type="ARBA" id="ARBA00022443"/>
    </source>
</evidence>
<protein>
    <submittedName>
        <fullName evidence="21">Activated CDC42 kinase 1</fullName>
    </submittedName>
</protein>
<evidence type="ECO:0000256" key="6">
    <source>
        <dbReference type="ARBA" id="ARBA00022679"/>
    </source>
</evidence>
<accession>A0AAV4FYX5</accession>
<reference evidence="21 22" key="1">
    <citation type="journal article" date="2021" name="Elife">
        <title>Chloroplast acquisition without the gene transfer in kleptoplastic sea slugs, Plakobranchus ocellatus.</title>
        <authorList>
            <person name="Maeda T."/>
            <person name="Takahashi S."/>
            <person name="Yoshida T."/>
            <person name="Shimamura S."/>
            <person name="Takaki Y."/>
            <person name="Nagai Y."/>
            <person name="Toyoda A."/>
            <person name="Suzuki Y."/>
            <person name="Arimoto A."/>
            <person name="Ishii H."/>
            <person name="Satoh N."/>
            <person name="Nishiyama T."/>
            <person name="Hasebe M."/>
            <person name="Maruyama T."/>
            <person name="Minagawa J."/>
            <person name="Obokata J."/>
            <person name="Shigenobu S."/>
        </authorList>
    </citation>
    <scope>NUCLEOTIDE SEQUENCE [LARGE SCALE GENOMIC DNA]</scope>
</reference>
<dbReference type="InterPro" id="IPR000719">
    <property type="entry name" value="Prot_kinase_dom"/>
</dbReference>
<keyword evidence="12" id="KW-0829">Tyrosine-protein kinase</keyword>
<feature type="domain" description="Protein kinase" evidence="20">
    <location>
        <begin position="125"/>
        <end position="395"/>
    </location>
</feature>
<comment type="caution">
    <text evidence="21">The sequence shown here is derived from an EMBL/GenBank/DDBJ whole genome shotgun (WGS) entry which is preliminary data.</text>
</comment>
<dbReference type="InterPro" id="IPR049587">
    <property type="entry name" value="TNK-like_SAM"/>
</dbReference>
<dbReference type="InterPro" id="IPR017441">
    <property type="entry name" value="Protein_kinase_ATP_BS"/>
</dbReference>
<evidence type="ECO:0000256" key="13">
    <source>
        <dbReference type="ARBA" id="ARBA00023329"/>
    </source>
</evidence>
<dbReference type="Gene3D" id="3.30.200.20">
    <property type="entry name" value="Phosphorylase Kinase, domain 1"/>
    <property type="match status" value="1"/>
</dbReference>